<dbReference type="Proteomes" id="UP000248330">
    <property type="component" value="Unassembled WGS sequence"/>
</dbReference>
<dbReference type="RefSeq" id="WP_170123980.1">
    <property type="nucleotide sequence ID" value="NZ_CAKZQT010000014.1"/>
</dbReference>
<feature type="signal peptide" evidence="2">
    <location>
        <begin position="1"/>
        <end position="19"/>
    </location>
</feature>
<protein>
    <submittedName>
        <fullName evidence="4">VCBS repeat protein</fullName>
    </submittedName>
</protein>
<reference evidence="4 5" key="1">
    <citation type="submission" date="2018-04" db="EMBL/GenBank/DDBJ databases">
        <title>Genomic Encyclopedia of Type Strains, Phase IV (KMG-IV): sequencing the most valuable type-strain genomes for metagenomic binning, comparative biology and taxonomic classification.</title>
        <authorList>
            <person name="Goeker M."/>
        </authorList>
    </citation>
    <scope>NUCLEOTIDE SEQUENCE [LARGE SCALE GENOMIC DNA]</scope>
    <source>
        <strain evidence="4 5">DSM 104150</strain>
    </source>
</reference>
<sequence>MQARRSIAAVFAAAWAVFAGGCGSSSTPGSAVPDPVPTACDPPALKAASPGDAQADAAGLGQMFEQIELAGLTDVVVEAGTGGLATADLNGDGLPDLFAVSEEGLFPDALRLYINQGCWQFVRETVTLINPGGLPEGNHAIPVFADFDGDGLLDFYLTGDPATLGTEPHPNMLFLARGDYRTFEEVGRRMGVASETAYSRQSSVADIDGDGWLDIAVAADQIGDRTFRPGVPWQRLFLYRPASGSSRFEDGHFEDIGGTPTIPGFGGEPTSDPGHDRASPSILLRDIDEDGDIDLVQSYHVDMLFSQWFHPQATGENHHGVFVWKNRRAQIGALHFEQELPGTGGLAEEGWSRYSVVQQQYVPVQHAIGLPYLSAADVDNDDDLDLLAVGPTDTGWHVHTDQIAAKFWRNEGNAGFRSALDEIGLGALDWGYGEWFAFMEAEPPPLVDTAQAVVCATSNQKPKCLAQSPAEHSFYHADSVWADFDNDGWIDLLAVDRRENQTGYGKLRNMLFMNRGDGRFELKATGFSGIDENSIAAEAADLNGDGLLDLYLMKDVTNSSPFSRDDGRITPHSEFTDSVFWNTGVLGGRDNHWVIVRLSGLPHGRLVGAKLRLRDAQGRLLGRRDLFPVTSYKTSVHLEAHFGLGRTTSPRLEIELPDGGIVQAGALTIDAVVEVDVATGSVSVVRRATGQRAAEDAS</sequence>
<dbReference type="Pfam" id="PF13517">
    <property type="entry name" value="FG-GAP_3"/>
    <property type="match status" value="2"/>
</dbReference>
<keyword evidence="5" id="KW-1185">Reference proteome</keyword>
<dbReference type="InterPro" id="IPR028994">
    <property type="entry name" value="Integrin_alpha_N"/>
</dbReference>
<dbReference type="InterPro" id="IPR013517">
    <property type="entry name" value="FG-GAP"/>
</dbReference>
<dbReference type="Pfam" id="PF07593">
    <property type="entry name" value="UnbV_ASPIC"/>
    <property type="match status" value="1"/>
</dbReference>
<accession>A0A318EIP3</accession>
<feature type="domain" description="ASPIC/UnbV" evidence="3">
    <location>
        <begin position="607"/>
        <end position="663"/>
    </location>
</feature>
<name>A0A318EIP3_9GAMM</name>
<dbReference type="PROSITE" id="PS51257">
    <property type="entry name" value="PROKAR_LIPOPROTEIN"/>
    <property type="match status" value="1"/>
</dbReference>
<dbReference type="EMBL" id="QICN01000004">
    <property type="protein sequence ID" value="PXV68584.1"/>
    <property type="molecule type" value="Genomic_DNA"/>
</dbReference>
<dbReference type="Gene3D" id="2.130.10.130">
    <property type="entry name" value="Integrin alpha, N-terminal"/>
    <property type="match status" value="2"/>
</dbReference>
<evidence type="ECO:0000259" key="3">
    <source>
        <dbReference type="Pfam" id="PF07593"/>
    </source>
</evidence>
<evidence type="ECO:0000313" key="5">
    <source>
        <dbReference type="Proteomes" id="UP000248330"/>
    </source>
</evidence>
<comment type="caution">
    <text evidence="4">The sequence shown here is derived from an EMBL/GenBank/DDBJ whole genome shotgun (WGS) entry which is preliminary data.</text>
</comment>
<proteinExistence type="predicted"/>
<dbReference type="PANTHER" id="PTHR45460:SF2">
    <property type="entry name" value="ALPHA 1,3 GLUCANASE, GH71 FAMILY (EUROFUNG)"/>
    <property type="match status" value="1"/>
</dbReference>
<feature type="chain" id="PRO_5016437719" evidence="2">
    <location>
        <begin position="20"/>
        <end position="698"/>
    </location>
</feature>
<organism evidence="4 5">
    <name type="scientific">Sinimarinibacterium flocculans</name>
    <dbReference type="NCBI Taxonomy" id="985250"/>
    <lineage>
        <taxon>Bacteria</taxon>
        <taxon>Pseudomonadati</taxon>
        <taxon>Pseudomonadota</taxon>
        <taxon>Gammaproteobacteria</taxon>
        <taxon>Nevskiales</taxon>
        <taxon>Nevskiaceae</taxon>
        <taxon>Sinimarinibacterium</taxon>
    </lineage>
</organism>
<evidence type="ECO:0000256" key="2">
    <source>
        <dbReference type="SAM" id="SignalP"/>
    </source>
</evidence>
<evidence type="ECO:0000313" key="4">
    <source>
        <dbReference type="EMBL" id="PXV68584.1"/>
    </source>
</evidence>
<dbReference type="PANTHER" id="PTHR45460">
    <property type="entry name" value="SIMILAR TO CYSTEINE PROTEINASE"/>
    <property type="match status" value="1"/>
</dbReference>
<dbReference type="SUPFAM" id="SSF69318">
    <property type="entry name" value="Integrin alpha N-terminal domain"/>
    <property type="match status" value="1"/>
</dbReference>
<gene>
    <name evidence="4" type="ORF">C8D93_104284</name>
</gene>
<evidence type="ECO:0000256" key="1">
    <source>
        <dbReference type="ARBA" id="ARBA00022729"/>
    </source>
</evidence>
<keyword evidence="1 2" id="KW-0732">Signal</keyword>
<dbReference type="InterPro" id="IPR011519">
    <property type="entry name" value="UnbV_ASPIC"/>
</dbReference>
<dbReference type="AlphaFoldDB" id="A0A318EIP3"/>